<evidence type="ECO:0000256" key="1">
    <source>
        <dbReference type="ARBA" id="ARBA00000085"/>
    </source>
</evidence>
<dbReference type="CDD" id="cd17546">
    <property type="entry name" value="REC_hyHK_CKI1_RcsC-like"/>
    <property type="match status" value="1"/>
</dbReference>
<sequence>MTLETLSAKAVVIHEITLAPLALADICHLIADTLHSDIMSVLPLAELVIRKTSGNPFFVNQFLKTLYQENLLTFNPLSNQGKAGWQWDITQIEALDITDNVVELMIQKLRKLPESTQQVLQLAACVGNKFDLQTLSIIYKRSPAETYQDLESAIAEGLVLPASELTPAPDLTDTHLVSLEYRFLHDRVQQAAYALIEDSSKQATHWQIGHLLWQNISPETLSEKIFEIVDHLNLGIELVTDKAEQIEIAKLNLIAGQKAKAATAYAAAIAYLQFGLKLLAEDSWSHQYDLTLSLHTEAAEAAFLGGDFEKMQRLAAIVQNRAKTLLDSVKVYEVQIQADMGQQQLLAALNTGLRVLKQLGIEFPDVPNPADIGQALGETAAILSGTPTEALIDLPAMSDPHQLAAIRILSSIFSACYSGMPSLLPLTVCKQVNLSVQYGNAAVSPFAYAVYSLLLCGAVGEIERGYEFGQLALRLVSKLNAKEIAAKTCHLVYAGVQHWKDHVRTTLEPFLSTFSSGLETGDLEYAGYAVMVWSHYSFFVGQPLVQLEREIVTYTDALRSISQETALNNTKICWQAVLNLMGNSQNLCQLKGKAYDEAKMLPLHQQTNNQLALHYLYLHKLVLCYGFENYREALEHIPHIESSFGASTGQLTVVIFYFYDSLVRLASYSEASQVEQQDILERVQTNQEKLQNWAHHAPMNHLHKYYLVEAERHRVLGKNVEAMELYDKAIAAAKENEYINEEALAGELAAKFYLAWGRDAIAQLYFQKAHYAYQIWGAQAKVKHLEEKYPQFFTKAAAKSGTNTTSPQRTTNHLGTDHNLDLATVMKAAQALSGEIVFSNLLTTLMQILLENAGAETGILILEKDAQLFIEATGQANQNGLIVQQSIAVETSQQIPLSIINYVRQTQESVVLNDATREGIFTTDCYILDHQPKSVLGAPIVHQGKLIGILYLENNLTTGAFTAERVKVLQLLSSQAAIAIENSRLYQDLALANADLKRSHEQLENYSKTLEAKVEERTVQLRQEARDRQKAEQIAQSANQAKSEFLANMSHELRTPLNGILGYTQIFQKDRELSQQQQNRIAIIHQCGEHLLNLINDVLDLSKIEARKMELYPREFHFDEFLHSIAEICRIKAEQKGIALSYQTLSPLPKVIRADDKRLRQVLLNLLGNAVKFTETGAIAFKVGYHEQKIRFQIADSGIGIASDELEEIFQPFQQVGENSRKTEGTGLGLAISGQLVEMMGGTLQVQSTLGVGSTFWFDLELPETQAPIEAATTSKGAIAGIKGDKRKILVVDDKPTNRAILVNLLEPLGFEVLDAVDGEDGLNKAQSFQPDAILIDLVMPNLDGFEATRRLRLMPVLQDTIVIAVSASVFEFDQQQSLKVGCNDFLPKPIREDALLQKLQEHLKLEWIYENANETGAPWKQDQPENNFMMSSLAASDFPTPPAEELAIFLDLVMRGDLRAIARRSTQLEESDPQLRPFTTHLRQLAKEFKGRQILEFLNQF</sequence>
<dbReference type="PROSITE" id="PS50109">
    <property type="entry name" value="HIS_KIN"/>
    <property type="match status" value="1"/>
</dbReference>
<comment type="catalytic activity">
    <reaction evidence="1">
        <text>ATP + protein L-histidine = ADP + protein N-phospho-L-histidine.</text>
        <dbReference type="EC" id="2.7.13.3"/>
    </reaction>
</comment>
<dbReference type="InterPro" id="IPR003018">
    <property type="entry name" value="GAF"/>
</dbReference>
<name>A0ABV0JCL1_9CYAN</name>
<evidence type="ECO:0000256" key="2">
    <source>
        <dbReference type="ARBA" id="ARBA00012438"/>
    </source>
</evidence>
<dbReference type="Pfam" id="PF02518">
    <property type="entry name" value="HATPase_c"/>
    <property type="match status" value="1"/>
</dbReference>
<dbReference type="SMART" id="SM00388">
    <property type="entry name" value="HisKA"/>
    <property type="match status" value="1"/>
</dbReference>
<evidence type="ECO:0000259" key="9">
    <source>
        <dbReference type="PROSITE" id="PS50109"/>
    </source>
</evidence>
<dbReference type="GO" id="GO:0005524">
    <property type="term" value="F:ATP binding"/>
    <property type="evidence" value="ECO:0007669"/>
    <property type="project" value="UniProtKB-KW"/>
</dbReference>
<evidence type="ECO:0000256" key="4">
    <source>
        <dbReference type="ARBA" id="ARBA00022679"/>
    </source>
</evidence>
<evidence type="ECO:0000256" key="6">
    <source>
        <dbReference type="ARBA" id="ARBA00023012"/>
    </source>
</evidence>
<dbReference type="SUPFAM" id="SSF55874">
    <property type="entry name" value="ATPase domain of HSP90 chaperone/DNA topoisomerase II/histidine kinase"/>
    <property type="match status" value="1"/>
</dbReference>
<dbReference type="InterPro" id="IPR036890">
    <property type="entry name" value="HATPase_C_sf"/>
</dbReference>
<dbReference type="Gene3D" id="3.40.50.2300">
    <property type="match status" value="1"/>
</dbReference>
<evidence type="ECO:0000256" key="8">
    <source>
        <dbReference type="SAM" id="Coils"/>
    </source>
</evidence>
<dbReference type="InterPro" id="IPR011006">
    <property type="entry name" value="CheY-like_superfamily"/>
</dbReference>
<dbReference type="Gene3D" id="3.30.565.10">
    <property type="entry name" value="Histidine kinase-like ATPase, C-terminal domain"/>
    <property type="match status" value="1"/>
</dbReference>
<dbReference type="Gene3D" id="3.30.450.40">
    <property type="match status" value="1"/>
</dbReference>
<dbReference type="RefSeq" id="WP_199299214.1">
    <property type="nucleotide sequence ID" value="NZ_JAMPKM010000014.1"/>
</dbReference>
<dbReference type="SMART" id="SM00387">
    <property type="entry name" value="HATPase_c"/>
    <property type="match status" value="1"/>
</dbReference>
<proteinExistence type="predicted"/>
<evidence type="ECO:0000313" key="12">
    <source>
        <dbReference type="Proteomes" id="UP001464891"/>
    </source>
</evidence>
<dbReference type="EC" id="2.7.13.3" evidence="2"/>
<dbReference type="PANTHER" id="PTHR43642">
    <property type="entry name" value="HYBRID SIGNAL TRANSDUCTION HISTIDINE KINASE G"/>
    <property type="match status" value="1"/>
</dbReference>
<feature type="domain" description="Response regulatory" evidence="10">
    <location>
        <begin position="1288"/>
        <end position="1404"/>
    </location>
</feature>
<keyword evidence="5" id="KW-0418">Kinase</keyword>
<dbReference type="Pfam" id="PF00512">
    <property type="entry name" value="HisKA"/>
    <property type="match status" value="1"/>
</dbReference>
<dbReference type="CDD" id="cd16922">
    <property type="entry name" value="HATPase_EvgS-ArcB-TorS-like"/>
    <property type="match status" value="1"/>
</dbReference>
<keyword evidence="11" id="KW-0067">ATP-binding</keyword>
<keyword evidence="4" id="KW-0808">Transferase</keyword>
<reference evidence="11 12" key="1">
    <citation type="submission" date="2022-04" db="EMBL/GenBank/DDBJ databases">
        <title>Positive selection, recombination, and allopatry shape intraspecific diversity of widespread and dominant cyanobacteria.</title>
        <authorList>
            <person name="Wei J."/>
            <person name="Shu W."/>
            <person name="Hu C."/>
        </authorList>
    </citation>
    <scope>NUCLEOTIDE SEQUENCE [LARGE SCALE GENOMIC DNA]</scope>
    <source>
        <strain evidence="11 12">GB2-A4</strain>
    </source>
</reference>
<keyword evidence="11" id="KW-0547">Nucleotide-binding</keyword>
<organism evidence="11 12">
    <name type="scientific">Trichocoleus desertorum GB2-A4</name>
    <dbReference type="NCBI Taxonomy" id="2933944"/>
    <lineage>
        <taxon>Bacteria</taxon>
        <taxon>Bacillati</taxon>
        <taxon>Cyanobacteriota</taxon>
        <taxon>Cyanophyceae</taxon>
        <taxon>Leptolyngbyales</taxon>
        <taxon>Trichocoleusaceae</taxon>
        <taxon>Trichocoleus</taxon>
    </lineage>
</organism>
<feature type="coiled-coil region" evidence="8">
    <location>
        <begin position="989"/>
        <end position="1041"/>
    </location>
</feature>
<gene>
    <name evidence="11" type="ORF">NC998_19965</name>
</gene>
<evidence type="ECO:0000256" key="5">
    <source>
        <dbReference type="ARBA" id="ARBA00022777"/>
    </source>
</evidence>
<dbReference type="Pfam" id="PF01590">
    <property type="entry name" value="GAF"/>
    <property type="match status" value="1"/>
</dbReference>
<dbReference type="Gene3D" id="1.10.287.130">
    <property type="match status" value="1"/>
</dbReference>
<dbReference type="InterPro" id="IPR003594">
    <property type="entry name" value="HATPase_dom"/>
</dbReference>
<feature type="domain" description="Histidine kinase" evidence="9">
    <location>
        <begin position="1048"/>
        <end position="1264"/>
    </location>
</feature>
<dbReference type="SUPFAM" id="SSF47384">
    <property type="entry name" value="Homodimeric domain of signal transducing histidine kinase"/>
    <property type="match status" value="1"/>
</dbReference>
<keyword evidence="8" id="KW-0175">Coiled coil</keyword>
<dbReference type="InterPro" id="IPR001789">
    <property type="entry name" value="Sig_transdc_resp-reg_receiver"/>
</dbReference>
<keyword evidence="6" id="KW-0902">Two-component regulatory system</keyword>
<dbReference type="PROSITE" id="PS50110">
    <property type="entry name" value="RESPONSE_REGULATORY"/>
    <property type="match status" value="1"/>
</dbReference>
<dbReference type="InterPro" id="IPR005467">
    <property type="entry name" value="His_kinase_dom"/>
</dbReference>
<evidence type="ECO:0000313" key="11">
    <source>
        <dbReference type="EMBL" id="MEP0819379.1"/>
    </source>
</evidence>
<dbReference type="SMART" id="SM00065">
    <property type="entry name" value="GAF"/>
    <property type="match status" value="1"/>
</dbReference>
<dbReference type="InterPro" id="IPR036097">
    <property type="entry name" value="HisK_dim/P_sf"/>
</dbReference>
<dbReference type="SUPFAM" id="SSF55781">
    <property type="entry name" value="GAF domain-like"/>
    <property type="match status" value="1"/>
</dbReference>
<dbReference type="PRINTS" id="PR00344">
    <property type="entry name" value="BCTRLSENSOR"/>
</dbReference>
<accession>A0ABV0JCL1</accession>
<dbReference type="PANTHER" id="PTHR43642:SF1">
    <property type="entry name" value="HYBRID SIGNAL TRANSDUCTION HISTIDINE KINASE G"/>
    <property type="match status" value="1"/>
</dbReference>
<keyword evidence="3 7" id="KW-0597">Phosphoprotein</keyword>
<dbReference type="SUPFAM" id="SSF52172">
    <property type="entry name" value="CheY-like"/>
    <property type="match status" value="1"/>
</dbReference>
<comment type="caution">
    <text evidence="11">The sequence shown here is derived from an EMBL/GenBank/DDBJ whole genome shotgun (WGS) entry which is preliminary data.</text>
</comment>
<evidence type="ECO:0000256" key="3">
    <source>
        <dbReference type="ARBA" id="ARBA00022553"/>
    </source>
</evidence>
<feature type="modified residue" description="4-aspartylphosphate" evidence="7">
    <location>
        <position position="1337"/>
    </location>
</feature>
<dbReference type="Proteomes" id="UP001464891">
    <property type="component" value="Unassembled WGS sequence"/>
</dbReference>
<evidence type="ECO:0000259" key="10">
    <source>
        <dbReference type="PROSITE" id="PS50110"/>
    </source>
</evidence>
<dbReference type="EMBL" id="JAMPKM010000014">
    <property type="protein sequence ID" value="MEP0819379.1"/>
    <property type="molecule type" value="Genomic_DNA"/>
</dbReference>
<keyword evidence="12" id="KW-1185">Reference proteome</keyword>
<dbReference type="InterPro" id="IPR029016">
    <property type="entry name" value="GAF-like_dom_sf"/>
</dbReference>
<dbReference type="InterPro" id="IPR004358">
    <property type="entry name" value="Sig_transdc_His_kin-like_C"/>
</dbReference>
<dbReference type="InterPro" id="IPR003661">
    <property type="entry name" value="HisK_dim/P_dom"/>
</dbReference>
<dbReference type="Pfam" id="PF00072">
    <property type="entry name" value="Response_reg"/>
    <property type="match status" value="1"/>
</dbReference>
<dbReference type="CDD" id="cd00082">
    <property type="entry name" value="HisKA"/>
    <property type="match status" value="1"/>
</dbReference>
<evidence type="ECO:0000256" key="7">
    <source>
        <dbReference type="PROSITE-ProRule" id="PRU00169"/>
    </source>
</evidence>
<protein>
    <recommendedName>
        <fullName evidence="2">histidine kinase</fullName>
        <ecNumber evidence="2">2.7.13.3</ecNumber>
    </recommendedName>
</protein>
<dbReference type="SMART" id="SM00448">
    <property type="entry name" value="REC"/>
    <property type="match status" value="1"/>
</dbReference>
<dbReference type="InterPro" id="IPR053159">
    <property type="entry name" value="Hybrid_Histidine_Kinase"/>
</dbReference>